<feature type="region of interest" description="Disordered" evidence="1">
    <location>
        <begin position="147"/>
        <end position="176"/>
    </location>
</feature>
<evidence type="ECO:0000313" key="2">
    <source>
        <dbReference type="EMBL" id="MDK1683483.1"/>
    </source>
</evidence>
<dbReference type="EMBL" id="JASKNE010000001">
    <property type="protein sequence ID" value="MDK1683483.1"/>
    <property type="molecule type" value="Genomic_DNA"/>
</dbReference>
<feature type="compositionally biased region" description="Polar residues" evidence="1">
    <location>
        <begin position="69"/>
        <end position="79"/>
    </location>
</feature>
<dbReference type="InterPro" id="IPR005335">
    <property type="entry name" value="Terminase_ssu"/>
</dbReference>
<sequence length="176" mass="18735">MALTAKSKAFAQAVVDGMSNKDAAISAGYSEKTAMQQGSKLAKLPEVIAYIAKLKADKKLTSKDEKLTSSKPKPSSNVQVVKVEKIESGPEQAHGQFVGRDEISRGAKDDPLEYLKSVWTDEGEDPKLRLDAAKAAMPYIHGKVAEKGKKETKADEAKAAAKGGGKFGTLGSQLRS</sequence>
<proteinExistence type="predicted"/>
<dbReference type="Proteomes" id="UP001241935">
    <property type="component" value="Unassembled WGS sequence"/>
</dbReference>
<name>A0AAW6UQ93_9GAMM</name>
<dbReference type="AlphaFoldDB" id="A0AAW6UQ93"/>
<feature type="compositionally biased region" description="Basic and acidic residues" evidence="1">
    <location>
        <begin position="147"/>
        <end position="159"/>
    </location>
</feature>
<evidence type="ECO:0000256" key="1">
    <source>
        <dbReference type="SAM" id="MobiDB-lite"/>
    </source>
</evidence>
<dbReference type="Pfam" id="PF03592">
    <property type="entry name" value="Terminase_2"/>
    <property type="match status" value="1"/>
</dbReference>
<feature type="region of interest" description="Disordered" evidence="1">
    <location>
        <begin position="60"/>
        <end position="79"/>
    </location>
</feature>
<gene>
    <name evidence="2" type="ORF">QOR41_06455</name>
</gene>
<evidence type="ECO:0000313" key="3">
    <source>
        <dbReference type="Proteomes" id="UP001241935"/>
    </source>
</evidence>
<dbReference type="GO" id="GO:0051276">
    <property type="term" value="P:chromosome organization"/>
    <property type="evidence" value="ECO:0007669"/>
    <property type="project" value="InterPro"/>
</dbReference>
<protein>
    <submittedName>
        <fullName evidence="2">Terminase small subunit</fullName>
    </submittedName>
</protein>
<reference evidence="2" key="1">
    <citation type="submission" date="2023-04" db="EMBL/GenBank/DDBJ databases">
        <title>The environmental microbiomes in feedlot watering bowls are a reservoir of florfenicol resistance for bovine respiratory disease pathogens.</title>
        <authorList>
            <person name="Kos D.W."/>
            <person name="Ruzzini A.C."/>
            <person name="Schreiner B."/>
            <person name="Jelinski M.D."/>
        </authorList>
    </citation>
    <scope>NUCLEOTIDE SEQUENCE</scope>
    <source>
        <strain evidence="2">WB3</strain>
    </source>
</reference>
<comment type="caution">
    <text evidence="2">The sequence shown here is derived from an EMBL/GenBank/DDBJ whole genome shotgun (WGS) entry which is preliminary data.</text>
</comment>
<dbReference type="Gene3D" id="1.10.10.1400">
    <property type="entry name" value="Terminase, small subunit, N-terminal DNA-binding domain, HTH motif"/>
    <property type="match status" value="1"/>
</dbReference>
<dbReference type="RefSeq" id="WP_284066736.1">
    <property type="nucleotide sequence ID" value="NZ_JASKNE010000001.1"/>
</dbReference>
<organism evidence="2 3">
    <name type="scientific">Acinetobacter terrestris</name>
    <dbReference type="NCBI Taxonomy" id="2529843"/>
    <lineage>
        <taxon>Bacteria</taxon>
        <taxon>Pseudomonadati</taxon>
        <taxon>Pseudomonadota</taxon>
        <taxon>Gammaproteobacteria</taxon>
        <taxon>Moraxellales</taxon>
        <taxon>Moraxellaceae</taxon>
        <taxon>Acinetobacter</taxon>
        <taxon>Acinetobacter Taxon 24</taxon>
    </lineage>
</organism>
<accession>A0AAW6UQ93</accession>
<dbReference type="InterPro" id="IPR038713">
    <property type="entry name" value="Terminase_Gp1_N_sf"/>
</dbReference>